<dbReference type="CDD" id="cd01448">
    <property type="entry name" value="TST_Repeat_1"/>
    <property type="match status" value="1"/>
</dbReference>
<evidence type="ECO:0000256" key="1">
    <source>
        <dbReference type="ARBA" id="ARBA00022679"/>
    </source>
</evidence>
<protein>
    <submittedName>
        <fullName evidence="4">Sulfurtransferase</fullName>
    </submittedName>
</protein>
<dbReference type="InterPro" id="IPR045078">
    <property type="entry name" value="TST/MPST-like"/>
</dbReference>
<dbReference type="SUPFAM" id="SSF52821">
    <property type="entry name" value="Rhodanese/Cell cycle control phosphatase"/>
    <property type="match status" value="2"/>
</dbReference>
<dbReference type="Gene3D" id="3.40.250.10">
    <property type="entry name" value="Rhodanese-like domain"/>
    <property type="match status" value="2"/>
</dbReference>
<dbReference type="Pfam" id="PF00581">
    <property type="entry name" value="Rhodanese"/>
    <property type="match status" value="2"/>
</dbReference>
<dbReference type="Proteomes" id="UP000305760">
    <property type="component" value="Unassembled WGS sequence"/>
</dbReference>
<dbReference type="GO" id="GO:0004792">
    <property type="term" value="F:thiosulfate-cyanide sulfurtransferase activity"/>
    <property type="evidence" value="ECO:0007669"/>
    <property type="project" value="TreeGrafter"/>
</dbReference>
<dbReference type="RefSeq" id="WP_139446307.1">
    <property type="nucleotide sequence ID" value="NZ_SMDR01000001.1"/>
</dbReference>
<dbReference type="CDD" id="cd01449">
    <property type="entry name" value="TST_Repeat_2"/>
    <property type="match status" value="1"/>
</dbReference>
<evidence type="ECO:0000313" key="4">
    <source>
        <dbReference type="EMBL" id="TNJ35146.1"/>
    </source>
</evidence>
<dbReference type="InterPro" id="IPR001763">
    <property type="entry name" value="Rhodanese-like_dom"/>
</dbReference>
<sequence length="285" mass="30616">MNWTTLVSAEDLVAALGRPDLVIVDCRHVLANADPGAGERAWRESHLPGAGHAHLDRDLSDHRKPASLGRHPLPEAADFRALLARLGVTPGSQVVAYDAGDGAMAAARFWWLLRLLGHRRVAVLDGGFSRWRTLGLPLETGEPTLHAGHYEGEFDLAQVAGTDEVLSRLPTAPGWLLDARARERFRGEVEPLDPVAGHIPGALNRPYGENMEQGVFRDPAQLRADFEALLQGRAPDGIVLSCGSGVTACHNLLAMEHAGLSGARIYAPSWSGWVSQPARPVATGD</sequence>
<evidence type="ECO:0000313" key="5">
    <source>
        <dbReference type="Proteomes" id="UP000305760"/>
    </source>
</evidence>
<feature type="domain" description="Rhodanese" evidence="3">
    <location>
        <begin position="170"/>
        <end position="282"/>
    </location>
</feature>
<organism evidence="4 5">
    <name type="scientific">Arenimonas terrae</name>
    <dbReference type="NCBI Taxonomy" id="2546226"/>
    <lineage>
        <taxon>Bacteria</taxon>
        <taxon>Pseudomonadati</taxon>
        <taxon>Pseudomonadota</taxon>
        <taxon>Gammaproteobacteria</taxon>
        <taxon>Lysobacterales</taxon>
        <taxon>Lysobacteraceae</taxon>
        <taxon>Arenimonas</taxon>
    </lineage>
</organism>
<dbReference type="PROSITE" id="PS50206">
    <property type="entry name" value="RHODANESE_3"/>
    <property type="match status" value="2"/>
</dbReference>
<reference evidence="4 5" key="1">
    <citation type="submission" date="2019-03" db="EMBL/GenBank/DDBJ databases">
        <title>Arenimonas daejeonensis sp. nov., isolated from compost.</title>
        <authorList>
            <person name="Jeon C.O."/>
        </authorList>
    </citation>
    <scope>NUCLEOTIDE SEQUENCE [LARGE SCALE GENOMIC DNA]</scope>
    <source>
        <strain evidence="4 5">R29</strain>
    </source>
</reference>
<dbReference type="AlphaFoldDB" id="A0A5C4RV73"/>
<proteinExistence type="predicted"/>
<dbReference type="PANTHER" id="PTHR11364">
    <property type="entry name" value="THIOSULFATE SULFERTANSFERASE"/>
    <property type="match status" value="1"/>
</dbReference>
<name>A0A5C4RV73_9GAMM</name>
<comment type="caution">
    <text evidence="4">The sequence shown here is derived from an EMBL/GenBank/DDBJ whole genome shotgun (WGS) entry which is preliminary data.</text>
</comment>
<feature type="domain" description="Rhodanese" evidence="3">
    <location>
        <begin position="17"/>
        <end position="140"/>
    </location>
</feature>
<dbReference type="InterPro" id="IPR036873">
    <property type="entry name" value="Rhodanese-like_dom_sf"/>
</dbReference>
<keyword evidence="2" id="KW-0677">Repeat</keyword>
<evidence type="ECO:0000259" key="3">
    <source>
        <dbReference type="PROSITE" id="PS50206"/>
    </source>
</evidence>
<dbReference type="EMBL" id="SMDR01000001">
    <property type="protein sequence ID" value="TNJ35146.1"/>
    <property type="molecule type" value="Genomic_DNA"/>
</dbReference>
<evidence type="ECO:0000256" key="2">
    <source>
        <dbReference type="ARBA" id="ARBA00022737"/>
    </source>
</evidence>
<dbReference type="OrthoDB" id="9781034at2"/>
<keyword evidence="1 4" id="KW-0808">Transferase</keyword>
<dbReference type="PANTHER" id="PTHR11364:SF27">
    <property type="entry name" value="SULFURTRANSFERASE"/>
    <property type="match status" value="1"/>
</dbReference>
<accession>A0A5C4RV73</accession>
<dbReference type="SMART" id="SM00450">
    <property type="entry name" value="RHOD"/>
    <property type="match status" value="2"/>
</dbReference>
<gene>
    <name evidence="4" type="ORF">E1B00_05120</name>
</gene>
<keyword evidence="5" id="KW-1185">Reference proteome</keyword>